<evidence type="ECO:0000313" key="2">
    <source>
        <dbReference type="Proteomes" id="UP000015347"/>
    </source>
</evidence>
<reference evidence="2" key="1">
    <citation type="journal article" date="2014" name="Stand. Genomic Sci.">
        <title>Genome sequence of the exopolysaccharide-producing Salipiger mucosus type strain (DSM 16094(T)), a moderately halophilic member of the Roseobacter clade.</title>
        <authorList>
            <person name="Riedel T."/>
            <person name="Spring S."/>
            <person name="Fiebig A."/>
            <person name="Petersen J."/>
            <person name="Kyrpides N.C."/>
            <person name="Goker M."/>
            <person name="Klenk H.P."/>
        </authorList>
    </citation>
    <scope>NUCLEOTIDE SEQUENCE [LARGE SCALE GENOMIC DNA]</scope>
    <source>
        <strain evidence="2">DSM 16094</strain>
    </source>
</reference>
<dbReference type="Proteomes" id="UP000015347">
    <property type="component" value="Unassembled WGS sequence"/>
</dbReference>
<dbReference type="STRING" id="1123237.Salmuc_01356"/>
<gene>
    <name evidence="1" type="ORF">Salmuc_01356</name>
</gene>
<dbReference type="AlphaFoldDB" id="S9QYQ7"/>
<accession>S9QYQ7</accession>
<dbReference type="OrthoDB" id="8482068at2"/>
<sequence length="97" mass="10652">MSHPSAAPGQLKIKHGKREGDLFFCHGPGTAKADVHLLLGALTERVCEPDFGARYRMELDGQMADSILAQLEARGYDPTTLEISIRKKEEVPDHGHS</sequence>
<proteinExistence type="predicted"/>
<evidence type="ECO:0000313" key="1">
    <source>
        <dbReference type="EMBL" id="EPX84783.1"/>
    </source>
</evidence>
<dbReference type="RefSeq" id="WP_020042144.1">
    <property type="nucleotide sequence ID" value="NZ_KE557274.1"/>
</dbReference>
<organism evidence="1 2">
    <name type="scientific">Salipiger mucosus DSM 16094</name>
    <dbReference type="NCBI Taxonomy" id="1123237"/>
    <lineage>
        <taxon>Bacteria</taxon>
        <taxon>Pseudomonadati</taxon>
        <taxon>Pseudomonadota</taxon>
        <taxon>Alphaproteobacteria</taxon>
        <taxon>Rhodobacterales</taxon>
        <taxon>Roseobacteraceae</taxon>
        <taxon>Salipiger</taxon>
    </lineage>
</organism>
<protein>
    <submittedName>
        <fullName evidence="1">Uncharacterized protein</fullName>
    </submittedName>
</protein>
<keyword evidence="2" id="KW-1185">Reference proteome</keyword>
<name>S9QYQ7_9RHOB</name>
<dbReference type="HOGENOM" id="CLU_2345010_0_0_5"/>
<comment type="caution">
    <text evidence="1">The sequence shown here is derived from an EMBL/GenBank/DDBJ whole genome shotgun (WGS) entry which is preliminary data.</text>
</comment>
<dbReference type="EMBL" id="APVH01000012">
    <property type="protein sequence ID" value="EPX84783.1"/>
    <property type="molecule type" value="Genomic_DNA"/>
</dbReference>